<keyword evidence="6 11" id="KW-0472">Membrane</keyword>
<evidence type="ECO:0000256" key="8">
    <source>
        <dbReference type="ARBA" id="ARBA00023214"/>
    </source>
</evidence>
<feature type="transmembrane region" description="Helical" evidence="11">
    <location>
        <begin position="248"/>
        <end position="273"/>
    </location>
</feature>
<dbReference type="GO" id="GO:0005254">
    <property type="term" value="F:chloride channel activity"/>
    <property type="evidence" value="ECO:0007669"/>
    <property type="project" value="UniProtKB-KW"/>
</dbReference>
<dbReference type="InterPro" id="IPR014743">
    <property type="entry name" value="Cl-channel_core"/>
</dbReference>
<keyword evidence="3 11" id="KW-0812">Transmembrane</keyword>
<dbReference type="Gene3D" id="3.10.580.10">
    <property type="entry name" value="CBS-domain"/>
    <property type="match status" value="2"/>
</dbReference>
<dbReference type="CDD" id="cd00400">
    <property type="entry name" value="Voltage_gated_ClC"/>
    <property type="match status" value="1"/>
</dbReference>
<evidence type="ECO:0000259" key="12">
    <source>
        <dbReference type="PROSITE" id="PS51371"/>
    </source>
</evidence>
<dbReference type="SMART" id="SM00116">
    <property type="entry name" value="CBS"/>
    <property type="match status" value="2"/>
</dbReference>
<dbReference type="Pfam" id="PF00571">
    <property type="entry name" value="CBS"/>
    <property type="match status" value="2"/>
</dbReference>
<feature type="transmembrane region" description="Helical" evidence="11">
    <location>
        <begin position="75"/>
        <end position="97"/>
    </location>
</feature>
<keyword evidence="14" id="KW-1185">Reference proteome</keyword>
<evidence type="ECO:0000256" key="7">
    <source>
        <dbReference type="ARBA" id="ARBA00023173"/>
    </source>
</evidence>
<keyword evidence="4 11" id="KW-1133">Transmembrane helix</keyword>
<keyword evidence="8" id="KW-0868">Chloride</keyword>
<evidence type="ECO:0000256" key="1">
    <source>
        <dbReference type="ARBA" id="ARBA00004141"/>
    </source>
</evidence>
<evidence type="ECO:0000256" key="4">
    <source>
        <dbReference type="ARBA" id="ARBA00022989"/>
    </source>
</evidence>
<dbReference type="PANTHER" id="PTHR43427:SF6">
    <property type="entry name" value="CHLORIDE CHANNEL PROTEIN CLC-E"/>
    <property type="match status" value="1"/>
</dbReference>
<dbReference type="InterPro" id="IPR050368">
    <property type="entry name" value="ClC-type_chloride_channel"/>
</dbReference>
<dbReference type="InterPro" id="IPR046342">
    <property type="entry name" value="CBS_dom_sf"/>
</dbReference>
<feature type="transmembrane region" description="Helical" evidence="11">
    <location>
        <begin position="285"/>
        <end position="309"/>
    </location>
</feature>
<dbReference type="PRINTS" id="PR00762">
    <property type="entry name" value="CLCHANNEL"/>
</dbReference>
<feature type="transmembrane region" description="Helical" evidence="11">
    <location>
        <begin position="208"/>
        <end position="236"/>
    </location>
</feature>
<evidence type="ECO:0000313" key="14">
    <source>
        <dbReference type="Proteomes" id="UP001319921"/>
    </source>
</evidence>
<accession>A0AAQ4CWE1</accession>
<dbReference type="Gene3D" id="1.10.3080.10">
    <property type="entry name" value="Clc chloride channel"/>
    <property type="match status" value="1"/>
</dbReference>
<dbReference type="CDD" id="cd04594">
    <property type="entry name" value="CBS_pair_voltage-gated_CLC_archaea"/>
    <property type="match status" value="1"/>
</dbReference>
<dbReference type="SUPFAM" id="SSF81340">
    <property type="entry name" value="Clc chloride channel"/>
    <property type="match status" value="1"/>
</dbReference>
<evidence type="ECO:0000256" key="3">
    <source>
        <dbReference type="ARBA" id="ARBA00022692"/>
    </source>
</evidence>
<keyword evidence="2" id="KW-0813">Transport</keyword>
<dbReference type="Pfam" id="PF00654">
    <property type="entry name" value="Voltage_CLC"/>
    <property type="match status" value="1"/>
</dbReference>
<dbReference type="AlphaFoldDB" id="A0AAQ4CWE1"/>
<feature type="domain" description="CBS" evidence="12">
    <location>
        <begin position="531"/>
        <end position="587"/>
    </location>
</feature>
<name>A0AAQ4CWE1_9CREN</name>
<dbReference type="Proteomes" id="UP001319921">
    <property type="component" value="Chromosome"/>
</dbReference>
<evidence type="ECO:0000256" key="10">
    <source>
        <dbReference type="PROSITE-ProRule" id="PRU00703"/>
    </source>
</evidence>
<organism evidence="13 14">
    <name type="scientific">Saccharolobus caldissimus</name>
    <dbReference type="NCBI Taxonomy" id="1702097"/>
    <lineage>
        <taxon>Archaea</taxon>
        <taxon>Thermoproteota</taxon>
        <taxon>Thermoprotei</taxon>
        <taxon>Sulfolobales</taxon>
        <taxon>Sulfolobaceae</taxon>
        <taxon>Saccharolobus</taxon>
    </lineage>
</organism>
<dbReference type="PANTHER" id="PTHR43427">
    <property type="entry name" value="CHLORIDE CHANNEL PROTEIN CLC-E"/>
    <property type="match status" value="1"/>
</dbReference>
<dbReference type="KEGG" id="scas:SACC_31390"/>
<dbReference type="RefSeq" id="WP_229570803.1">
    <property type="nucleotide sequence ID" value="NZ_AP025226.1"/>
</dbReference>
<reference evidence="13 14" key="1">
    <citation type="journal article" date="2022" name="Microbiol. Resour. Announc.">
        <title>Complete Genome Sequence of the Hyperthermophilic and Acidophilic Archaeon Saccharolobus caldissimus Strain HS-3T.</title>
        <authorList>
            <person name="Sakai H.D."/>
            <person name="Kurosawa N."/>
        </authorList>
    </citation>
    <scope>NUCLEOTIDE SEQUENCE [LARGE SCALE GENOMIC DNA]</scope>
    <source>
        <strain evidence="13 14">JCM32116</strain>
    </source>
</reference>
<feature type="transmembrane region" description="Helical" evidence="11">
    <location>
        <begin position="381"/>
        <end position="400"/>
    </location>
</feature>
<evidence type="ECO:0000256" key="2">
    <source>
        <dbReference type="ARBA" id="ARBA00022448"/>
    </source>
</evidence>
<feature type="transmembrane region" description="Helical" evidence="11">
    <location>
        <begin position="172"/>
        <end position="196"/>
    </location>
</feature>
<evidence type="ECO:0000256" key="11">
    <source>
        <dbReference type="SAM" id="Phobius"/>
    </source>
</evidence>
<feature type="transmembrane region" description="Helical" evidence="11">
    <location>
        <begin position="17"/>
        <end position="39"/>
    </location>
</feature>
<evidence type="ECO:0000256" key="6">
    <source>
        <dbReference type="ARBA" id="ARBA00023136"/>
    </source>
</evidence>
<protein>
    <submittedName>
        <fullName evidence="13">Chloride channel protein</fullName>
    </submittedName>
</protein>
<evidence type="ECO:0000256" key="9">
    <source>
        <dbReference type="ARBA" id="ARBA00023303"/>
    </source>
</evidence>
<dbReference type="InterPro" id="IPR001807">
    <property type="entry name" value="ClC"/>
</dbReference>
<gene>
    <name evidence="13" type="ORF">SACC_31390</name>
</gene>
<dbReference type="InterPro" id="IPR000644">
    <property type="entry name" value="CBS_dom"/>
</dbReference>
<evidence type="ECO:0000256" key="5">
    <source>
        <dbReference type="ARBA" id="ARBA00023065"/>
    </source>
</evidence>
<keyword evidence="9" id="KW-0407">Ion channel</keyword>
<feature type="domain" description="CBS" evidence="12">
    <location>
        <begin position="469"/>
        <end position="530"/>
    </location>
</feature>
<keyword evidence="5" id="KW-0406">Ion transport</keyword>
<feature type="transmembrane region" description="Helical" evidence="11">
    <location>
        <begin position="355"/>
        <end position="375"/>
    </location>
</feature>
<feature type="transmembrane region" description="Helical" evidence="11">
    <location>
        <begin position="321"/>
        <end position="343"/>
    </location>
</feature>
<comment type="subcellular location">
    <subcellularLocation>
        <location evidence="1">Membrane</location>
        <topology evidence="1">Multi-pass membrane protein</topology>
    </subcellularLocation>
</comment>
<keyword evidence="7" id="KW-0869">Chloride channel</keyword>
<dbReference type="EMBL" id="AP025226">
    <property type="protein sequence ID" value="BDC00123.1"/>
    <property type="molecule type" value="Genomic_DNA"/>
</dbReference>
<feature type="transmembrane region" description="Helical" evidence="11">
    <location>
        <begin position="421"/>
        <end position="442"/>
    </location>
</feature>
<dbReference type="GO" id="GO:0034707">
    <property type="term" value="C:chloride channel complex"/>
    <property type="evidence" value="ECO:0007669"/>
    <property type="project" value="UniProtKB-KW"/>
</dbReference>
<proteinExistence type="predicted"/>
<keyword evidence="10" id="KW-0129">CBS domain</keyword>
<evidence type="ECO:0000313" key="13">
    <source>
        <dbReference type="EMBL" id="BDC00123.1"/>
    </source>
</evidence>
<dbReference type="SUPFAM" id="SSF54631">
    <property type="entry name" value="CBS-domain pair"/>
    <property type="match status" value="1"/>
</dbReference>
<dbReference type="FunFam" id="1.10.3080.10:FF:000018">
    <property type="entry name" value="Chloride transporter, ClC family"/>
    <property type="match status" value="1"/>
</dbReference>
<dbReference type="PROSITE" id="PS51371">
    <property type="entry name" value="CBS"/>
    <property type="match status" value="2"/>
</dbReference>
<sequence>MQARHSKLTSLPYFEKWFILGVIMGVISGLAATVFYLLLHLFEDLFLFHLIGISYPRPIGEGGNPITFTFHLGNYYLIPVSMAIGGLLSGLIVYTFAPEAEGHGTDAAIKAYHYYQGKIRWVVVPVKIIASAITIGSGGSAGREGPTAQFSAGVGSVVADLLRLTSEDRRRMVAVGIGAGIGTIFKSPIGGALLASEILYKRDLEPEVIYPGLVASAIGYTIFGSIFGFTPVFGYYTEPFNPLRLPMYAVLGVIAGLLAIVYVKVFYGVHGFFKKLKISNYLKPIIGALLASTIALIAPEVMATGYGWIDLAEYSRFFQNVFYSPILPVIILLILLPFLKIIATAFSIGSGGSGGVFAPGLFIGAFVGADVGLLFHQLFPSIVPSVAPFIIIGMAAFFSAAGKVPLSVIIMVTEMTGSLQLLPGAMVAAAISYLISGNYTIYQAQVPTKRDSPAHRSEFMIPVLESVRVSECKFEDIKVFDDESVEKAISIMTNYNFLSLPVIDHNYRFLGIVYLRDLLNADKNDMVRKYMIIGSPYVRPNSTLEQAWEIMSRLRSKWACVVEDGKYKGIVTMDNLIEAYEREVRKLKKTS</sequence>
<dbReference type="GeneID" id="68867863"/>